<dbReference type="EMBL" id="PXVC01000036">
    <property type="protein sequence ID" value="PSI01362.1"/>
    <property type="molecule type" value="Genomic_DNA"/>
</dbReference>
<keyword evidence="3 12" id="KW-0812">Transmembrane</keyword>
<feature type="transmembrane region" description="Helical" evidence="12">
    <location>
        <begin position="309"/>
        <end position="329"/>
    </location>
</feature>
<feature type="transmembrane region" description="Helical" evidence="12">
    <location>
        <begin position="141"/>
        <end position="162"/>
    </location>
</feature>
<keyword evidence="6" id="KW-0560">Oxidoreductase</keyword>
<organism evidence="13 14">
    <name type="scientific">Synechococcus lacustris str. Tous</name>
    <dbReference type="NCBI Taxonomy" id="1910958"/>
    <lineage>
        <taxon>Bacteria</taxon>
        <taxon>Bacillati</taxon>
        <taxon>Cyanobacteriota</taxon>
        <taxon>Cyanophyceae</taxon>
        <taxon>Synechococcales</taxon>
        <taxon>Synechococcaceae</taxon>
        <taxon>Synechococcus</taxon>
    </lineage>
</organism>
<reference evidence="14" key="1">
    <citation type="submission" date="2018-03" db="EMBL/GenBank/DDBJ databases">
        <title>Ecological and genomic features of two cosmopolitan and abundant freshwater picocyanobacteria.</title>
        <authorList>
            <person name="Cabello-Yeves P.J."/>
            <person name="Picazo A."/>
            <person name="Camacho A."/>
            <person name="Callieri C."/>
            <person name="Rosselli R."/>
            <person name="Roda-Garcia J."/>
            <person name="Coutinho F.H."/>
            <person name="Rodriguez-Valera F."/>
        </authorList>
    </citation>
    <scope>NUCLEOTIDE SEQUENCE [LARGE SCALE GENOMIC DNA]</scope>
    <source>
        <strain evidence="14">Tous</strain>
    </source>
</reference>
<evidence type="ECO:0000256" key="8">
    <source>
        <dbReference type="ARBA" id="ARBA00023133"/>
    </source>
</evidence>
<evidence type="ECO:0000256" key="6">
    <source>
        <dbReference type="ARBA" id="ARBA00023002"/>
    </source>
</evidence>
<evidence type="ECO:0000313" key="13">
    <source>
        <dbReference type="EMBL" id="PSI01362.1"/>
    </source>
</evidence>
<dbReference type="PANTHER" id="PTHR35457:SF1">
    <property type="entry name" value="HEME A SYNTHASE"/>
    <property type="match status" value="1"/>
</dbReference>
<keyword evidence="10" id="KW-1015">Disulfide bond</keyword>
<comment type="caution">
    <text evidence="13">The sequence shown here is derived from an EMBL/GenBank/DDBJ whole genome shotgun (WGS) entry which is preliminary data.</text>
</comment>
<evidence type="ECO:0000256" key="2">
    <source>
        <dbReference type="ARBA" id="ARBA00022475"/>
    </source>
</evidence>
<keyword evidence="4" id="KW-0479">Metal-binding</keyword>
<feature type="transmembrane region" description="Helical" evidence="12">
    <location>
        <begin position="174"/>
        <end position="194"/>
    </location>
</feature>
<evidence type="ECO:0000256" key="7">
    <source>
        <dbReference type="ARBA" id="ARBA00023004"/>
    </source>
</evidence>
<evidence type="ECO:0000256" key="4">
    <source>
        <dbReference type="ARBA" id="ARBA00022723"/>
    </source>
</evidence>
<keyword evidence="9 12" id="KW-0472">Membrane</keyword>
<dbReference type="InterPro" id="IPR003780">
    <property type="entry name" value="COX15/CtaA_fam"/>
</dbReference>
<dbReference type="AlphaFoldDB" id="A0A2P7EDQ7"/>
<keyword evidence="5 12" id="KW-1133">Transmembrane helix</keyword>
<evidence type="ECO:0000313" key="14">
    <source>
        <dbReference type="Proteomes" id="UP000240206"/>
    </source>
</evidence>
<proteinExistence type="predicted"/>
<keyword evidence="7" id="KW-0408">Iron</keyword>
<keyword evidence="8" id="KW-0350">Heme biosynthesis</keyword>
<dbReference type="GO" id="GO:0006784">
    <property type="term" value="P:heme A biosynthetic process"/>
    <property type="evidence" value="ECO:0007669"/>
    <property type="project" value="InterPro"/>
</dbReference>
<feature type="transmembrane region" description="Helical" evidence="12">
    <location>
        <begin position="111"/>
        <end position="129"/>
    </location>
</feature>
<keyword evidence="2" id="KW-1003">Cell membrane</keyword>
<dbReference type="GO" id="GO:0046872">
    <property type="term" value="F:metal ion binding"/>
    <property type="evidence" value="ECO:0007669"/>
    <property type="project" value="UniProtKB-KW"/>
</dbReference>
<feature type="transmembrane region" description="Helical" evidence="12">
    <location>
        <begin position="279"/>
        <end position="303"/>
    </location>
</feature>
<evidence type="ECO:0000256" key="12">
    <source>
        <dbReference type="SAM" id="Phobius"/>
    </source>
</evidence>
<dbReference type="GO" id="GO:0016020">
    <property type="term" value="C:membrane"/>
    <property type="evidence" value="ECO:0007669"/>
    <property type="project" value="UniProtKB-SubCell"/>
</dbReference>
<evidence type="ECO:0000256" key="3">
    <source>
        <dbReference type="ARBA" id="ARBA00022692"/>
    </source>
</evidence>
<accession>A0A2P7EDQ7</accession>
<comment type="subcellular location">
    <subcellularLocation>
        <location evidence="1">Membrane</location>
        <topology evidence="1">Multi-pass membrane protein</topology>
    </subcellularLocation>
</comment>
<keyword evidence="14" id="KW-1185">Reference proteome</keyword>
<sequence length="340" mass="35412">MAQQGSEGKDFLSDAESLTGTRTQHLLKPCSASASLAFKRIDQQRGLTPFTLPSLNPLKLSRQLVVALVALVVIGGATRVMEAGLACPDWPLCYGSLLPSREMNLQVFLEWFHRLDAFFVGIGLIVLLVSSLINRASGPRWLPWLSGLALLLVATQGALGALTVSQLLRFDIVTAHLATALLLVALLSAIAQLLNPALPGPRPRGAGLLAVVAGVLVFGQCVAGALMATQWASGRCLRLAEGCAWLSAHRSLATPAASCCALLAILLLAFPCPIAARRLGVAAGALAACQVVLGVLTLKLALAEPLVTVAHQLLAALLVATLPAVALALRPNSPLELSHG</sequence>
<gene>
    <name evidence="13" type="ORF">C7K08_08325</name>
</gene>
<feature type="transmembrane region" description="Helical" evidence="12">
    <location>
        <begin position="206"/>
        <end position="232"/>
    </location>
</feature>
<comment type="pathway">
    <text evidence="11">Porphyrin-containing compound metabolism.</text>
</comment>
<protein>
    <submittedName>
        <fullName evidence="13">Heme A synthase</fullName>
    </submittedName>
</protein>
<dbReference type="InterPro" id="IPR050450">
    <property type="entry name" value="COX15/CtaA_HemeA_synthase"/>
</dbReference>
<name>A0A2P7EDQ7_9SYNE</name>
<dbReference type="Pfam" id="PF02628">
    <property type="entry name" value="COX15-CtaA"/>
    <property type="match status" value="1"/>
</dbReference>
<evidence type="ECO:0000256" key="1">
    <source>
        <dbReference type="ARBA" id="ARBA00004141"/>
    </source>
</evidence>
<dbReference type="GO" id="GO:0016491">
    <property type="term" value="F:oxidoreductase activity"/>
    <property type="evidence" value="ECO:0007669"/>
    <property type="project" value="UniProtKB-KW"/>
</dbReference>
<feature type="transmembrane region" description="Helical" evidence="12">
    <location>
        <begin position="252"/>
        <end position="272"/>
    </location>
</feature>
<evidence type="ECO:0000256" key="11">
    <source>
        <dbReference type="ARBA" id="ARBA00023444"/>
    </source>
</evidence>
<dbReference type="PANTHER" id="PTHR35457">
    <property type="entry name" value="HEME A SYNTHASE"/>
    <property type="match status" value="1"/>
</dbReference>
<dbReference type="RefSeq" id="WP_106500176.1">
    <property type="nucleotide sequence ID" value="NZ_PXVC01000036.1"/>
</dbReference>
<evidence type="ECO:0000256" key="10">
    <source>
        <dbReference type="ARBA" id="ARBA00023157"/>
    </source>
</evidence>
<feature type="transmembrane region" description="Helical" evidence="12">
    <location>
        <begin position="64"/>
        <end position="81"/>
    </location>
</feature>
<dbReference type="Proteomes" id="UP000240206">
    <property type="component" value="Unassembled WGS sequence"/>
</dbReference>
<dbReference type="STRING" id="1910958.BTM30_06495"/>
<evidence type="ECO:0000256" key="9">
    <source>
        <dbReference type="ARBA" id="ARBA00023136"/>
    </source>
</evidence>
<evidence type="ECO:0000256" key="5">
    <source>
        <dbReference type="ARBA" id="ARBA00022989"/>
    </source>
</evidence>